<dbReference type="Gene3D" id="2.60.40.10">
    <property type="entry name" value="Immunoglobulins"/>
    <property type="match status" value="1"/>
</dbReference>
<organism evidence="1">
    <name type="scientific">viral metagenome</name>
    <dbReference type="NCBI Taxonomy" id="1070528"/>
    <lineage>
        <taxon>unclassified sequences</taxon>
        <taxon>metagenomes</taxon>
        <taxon>organismal metagenomes</taxon>
    </lineage>
</organism>
<gene>
    <name evidence="1" type="ORF">TM448A01027_0017</name>
</gene>
<dbReference type="Gene3D" id="1.20.5.320">
    <property type="entry name" value="6-Phosphogluconate Dehydrogenase, domain 3"/>
    <property type="match status" value="1"/>
</dbReference>
<reference evidence="1" key="1">
    <citation type="submission" date="2020-03" db="EMBL/GenBank/DDBJ databases">
        <title>The deep terrestrial virosphere.</title>
        <authorList>
            <person name="Holmfeldt K."/>
            <person name="Nilsson E."/>
            <person name="Simone D."/>
            <person name="Lopez-Fernandez M."/>
            <person name="Wu X."/>
            <person name="de Brujin I."/>
            <person name="Lundin D."/>
            <person name="Andersson A."/>
            <person name="Bertilsson S."/>
            <person name="Dopson M."/>
        </authorList>
    </citation>
    <scope>NUCLEOTIDE SEQUENCE</scope>
    <source>
        <strain evidence="1">TM448A01027</strain>
    </source>
</reference>
<keyword evidence="1" id="KW-0176">Collagen</keyword>
<dbReference type="InterPro" id="IPR013783">
    <property type="entry name" value="Ig-like_fold"/>
</dbReference>
<accession>A0A6H1ZMR6</accession>
<proteinExistence type="predicted"/>
<evidence type="ECO:0000313" key="1">
    <source>
        <dbReference type="EMBL" id="QJA48565.1"/>
    </source>
</evidence>
<sequence length="141" mass="15408">MSLNCNGIKGDPGPQGIQGECGEQGIVGKDGQDGESFPKQGEAWLVDGMDTTKADYHFEGGIFIIVKKVDNEKFAVIISWLPNTEPDLAGYKIYCNLDMIDVGNVTSHEMILSTGVYIFKMTAYDQDGNESGYSNKVKIMN</sequence>
<dbReference type="GO" id="GO:0005581">
    <property type="term" value="C:collagen trimer"/>
    <property type="evidence" value="ECO:0007669"/>
    <property type="project" value="UniProtKB-KW"/>
</dbReference>
<name>A0A6H1ZMR6_9ZZZZ</name>
<dbReference type="EMBL" id="MT144090">
    <property type="protein sequence ID" value="QJA48565.1"/>
    <property type="molecule type" value="Genomic_DNA"/>
</dbReference>
<dbReference type="AlphaFoldDB" id="A0A6H1ZMR6"/>
<protein>
    <submittedName>
        <fullName evidence="1">Putative collagen triple helix containing protein</fullName>
    </submittedName>
</protein>